<dbReference type="PANTHER" id="PTHR31449">
    <property type="entry name" value="UPF0598 PROTEIN C8ORF82"/>
    <property type="match status" value="1"/>
</dbReference>
<comment type="caution">
    <text evidence="2">The sequence shown here is derived from an EMBL/GenBank/DDBJ whole genome shotgun (WGS) entry which is preliminary data.</text>
</comment>
<gene>
    <name evidence="2" type="primary">C8orf82</name>
    <name evidence="2" type="ORF">CDAR_169251</name>
</gene>
<dbReference type="Proteomes" id="UP001054837">
    <property type="component" value="Unassembled WGS sequence"/>
</dbReference>
<evidence type="ECO:0000256" key="1">
    <source>
        <dbReference type="ARBA" id="ARBA00006322"/>
    </source>
</evidence>
<keyword evidence="3" id="KW-1185">Reference proteome</keyword>
<evidence type="ECO:0000313" key="3">
    <source>
        <dbReference type="Proteomes" id="UP001054837"/>
    </source>
</evidence>
<dbReference type="PANTHER" id="PTHR31449:SF3">
    <property type="entry name" value="UPF0598 PROTEIN C8ORF82"/>
    <property type="match status" value="1"/>
</dbReference>
<sequence>MLLYKFGRRTLLRATSKFLSLKCINNRCLSYVQGQSPEPNIREYFYFIDHQGMLFLDDSKMKNFTSCFKEKRFLQFFFKRLKINNTGKYQKEFPFLSPCGRENNYIRCDDLPVVFTHILESNDGDYLSYNHAGDLLKVKFEPQKLCMFPESGRVYHPGPESSGGVGLIQSSLTIQMSKRFIYNDEKITDVMPKSFLWNEIEYKLSNETILKLQDIRQKLHLI</sequence>
<dbReference type="InterPro" id="IPR028108">
    <property type="entry name" value="DUF4505"/>
</dbReference>
<dbReference type="EMBL" id="BPLQ01014939">
    <property type="protein sequence ID" value="GIY84626.1"/>
    <property type="molecule type" value="Genomic_DNA"/>
</dbReference>
<name>A0AAV4WQ45_9ARAC</name>
<protein>
    <submittedName>
        <fullName evidence="2">UPF0598 protein C8orf82</fullName>
    </submittedName>
</protein>
<dbReference type="AlphaFoldDB" id="A0AAV4WQ45"/>
<accession>A0AAV4WQ45</accession>
<organism evidence="2 3">
    <name type="scientific">Caerostris darwini</name>
    <dbReference type="NCBI Taxonomy" id="1538125"/>
    <lineage>
        <taxon>Eukaryota</taxon>
        <taxon>Metazoa</taxon>
        <taxon>Ecdysozoa</taxon>
        <taxon>Arthropoda</taxon>
        <taxon>Chelicerata</taxon>
        <taxon>Arachnida</taxon>
        <taxon>Araneae</taxon>
        <taxon>Araneomorphae</taxon>
        <taxon>Entelegynae</taxon>
        <taxon>Araneoidea</taxon>
        <taxon>Araneidae</taxon>
        <taxon>Caerostris</taxon>
    </lineage>
</organism>
<evidence type="ECO:0000313" key="2">
    <source>
        <dbReference type="EMBL" id="GIY84626.1"/>
    </source>
</evidence>
<reference evidence="2 3" key="1">
    <citation type="submission" date="2021-06" db="EMBL/GenBank/DDBJ databases">
        <title>Caerostris darwini draft genome.</title>
        <authorList>
            <person name="Kono N."/>
            <person name="Arakawa K."/>
        </authorList>
    </citation>
    <scope>NUCLEOTIDE SEQUENCE [LARGE SCALE GENOMIC DNA]</scope>
</reference>
<proteinExistence type="inferred from homology"/>
<comment type="similarity">
    <text evidence="1">Belongs to the UPF0598 family.</text>
</comment>
<dbReference type="Pfam" id="PF14956">
    <property type="entry name" value="DUF4505"/>
    <property type="match status" value="1"/>
</dbReference>